<feature type="compositionally biased region" description="Basic residues" evidence="1">
    <location>
        <begin position="33"/>
        <end position="43"/>
    </location>
</feature>
<gene>
    <name evidence="2" type="ORF">QQF64_034089</name>
</gene>
<evidence type="ECO:0000313" key="2">
    <source>
        <dbReference type="EMBL" id="KAL1268726.1"/>
    </source>
</evidence>
<protein>
    <recommendedName>
        <fullName evidence="4">Natural killer-tumor recognition sequence protein</fullName>
    </recommendedName>
</protein>
<feature type="compositionally biased region" description="Acidic residues" evidence="1">
    <location>
        <begin position="167"/>
        <end position="177"/>
    </location>
</feature>
<evidence type="ECO:0000313" key="3">
    <source>
        <dbReference type="Proteomes" id="UP001558613"/>
    </source>
</evidence>
<feature type="compositionally biased region" description="Polar residues" evidence="1">
    <location>
        <begin position="64"/>
        <end position="75"/>
    </location>
</feature>
<evidence type="ECO:0008006" key="4">
    <source>
        <dbReference type="Google" id="ProtNLM"/>
    </source>
</evidence>
<reference evidence="2 3" key="1">
    <citation type="submission" date="2023-09" db="EMBL/GenBank/DDBJ databases">
        <authorList>
            <person name="Wang M."/>
        </authorList>
    </citation>
    <scope>NUCLEOTIDE SEQUENCE [LARGE SCALE GENOMIC DNA]</scope>
    <source>
        <strain evidence="2">GT-2023</strain>
        <tissue evidence="2">Liver</tissue>
    </source>
</reference>
<comment type="caution">
    <text evidence="2">The sequence shown here is derived from an EMBL/GenBank/DDBJ whole genome shotgun (WGS) entry which is preliminary data.</text>
</comment>
<evidence type="ECO:0000256" key="1">
    <source>
        <dbReference type="SAM" id="MobiDB-lite"/>
    </source>
</evidence>
<dbReference type="Proteomes" id="UP001558613">
    <property type="component" value="Unassembled WGS sequence"/>
</dbReference>
<dbReference type="EMBL" id="JAYMGO010000009">
    <property type="protein sequence ID" value="KAL1268726.1"/>
    <property type="molecule type" value="Genomic_DNA"/>
</dbReference>
<feature type="region of interest" description="Disordered" evidence="1">
    <location>
        <begin position="1"/>
        <end position="247"/>
    </location>
</feature>
<feature type="compositionally biased region" description="Basic and acidic residues" evidence="1">
    <location>
        <begin position="133"/>
        <end position="144"/>
    </location>
</feature>
<feature type="compositionally biased region" description="Basic residues" evidence="1">
    <location>
        <begin position="151"/>
        <end position="162"/>
    </location>
</feature>
<feature type="compositionally biased region" description="Basic residues" evidence="1">
    <location>
        <begin position="76"/>
        <end position="86"/>
    </location>
</feature>
<name>A0ABR3MVV0_9TELE</name>
<proteinExistence type="predicted"/>
<accession>A0ABR3MVV0</accession>
<organism evidence="2 3">
    <name type="scientific">Cirrhinus molitorella</name>
    <name type="common">mud carp</name>
    <dbReference type="NCBI Taxonomy" id="172907"/>
    <lineage>
        <taxon>Eukaryota</taxon>
        <taxon>Metazoa</taxon>
        <taxon>Chordata</taxon>
        <taxon>Craniata</taxon>
        <taxon>Vertebrata</taxon>
        <taxon>Euteleostomi</taxon>
        <taxon>Actinopterygii</taxon>
        <taxon>Neopterygii</taxon>
        <taxon>Teleostei</taxon>
        <taxon>Ostariophysi</taxon>
        <taxon>Cypriniformes</taxon>
        <taxon>Cyprinidae</taxon>
        <taxon>Labeoninae</taxon>
        <taxon>Labeonini</taxon>
        <taxon>Cirrhinus</taxon>
    </lineage>
</organism>
<sequence>MESNAELLEGDSERAHVNSSPEPVDKQLNAIKLLKRKRRKKTVSSKTSEDASKVADEGSEMEVSVTSAEIVTSVPQKKKQKLKKKAKDIGKVQTGRDSVESEFSSTTAVDASTAAPSKKKLRSASSGEQTEAEVEKHNSKKTADTPDSSKASRKTPMKKKKQKDPEPDTNGEADDFQTETQPAGRMRMKKSKQKPAADQINPARKRRVKEEEVKPSQVNGHTDGTRVKRPKIISEDQEPSVTENKVKAKEFVLRQKKAPHPSSVKLQDTAHARPIKRVCQLQNLK</sequence>
<feature type="compositionally biased region" description="Low complexity" evidence="1">
    <location>
        <begin position="104"/>
        <end position="116"/>
    </location>
</feature>
<feature type="compositionally biased region" description="Basic and acidic residues" evidence="1">
    <location>
        <begin position="47"/>
        <end position="56"/>
    </location>
</feature>
<keyword evidence="3" id="KW-1185">Reference proteome</keyword>